<comment type="caution">
    <text evidence="1">The sequence shown here is derived from an EMBL/GenBank/DDBJ whole genome shotgun (WGS) entry which is preliminary data.</text>
</comment>
<evidence type="ECO:0000313" key="1">
    <source>
        <dbReference type="EMBL" id="CAG8849709.1"/>
    </source>
</evidence>
<sequence>MLILPIMGDQPRNAKKVELAGMALKISKSNLKVDDIVSKIIAKEKYRAADLIEIVLNTVKYKGVKDEN</sequence>
<accession>A0ACA9SZ99</accession>
<organism evidence="1 2">
    <name type="scientific">Racocetra persica</name>
    <dbReference type="NCBI Taxonomy" id="160502"/>
    <lineage>
        <taxon>Eukaryota</taxon>
        <taxon>Fungi</taxon>
        <taxon>Fungi incertae sedis</taxon>
        <taxon>Mucoromycota</taxon>
        <taxon>Glomeromycotina</taxon>
        <taxon>Glomeromycetes</taxon>
        <taxon>Diversisporales</taxon>
        <taxon>Gigasporaceae</taxon>
        <taxon>Racocetra</taxon>
    </lineage>
</organism>
<feature type="non-terminal residue" evidence="1">
    <location>
        <position position="68"/>
    </location>
</feature>
<evidence type="ECO:0000313" key="2">
    <source>
        <dbReference type="Proteomes" id="UP000789920"/>
    </source>
</evidence>
<dbReference type="EMBL" id="CAJVQC010166971">
    <property type="protein sequence ID" value="CAG8849709.1"/>
    <property type="molecule type" value="Genomic_DNA"/>
</dbReference>
<protein>
    <submittedName>
        <fullName evidence="1">32650_t:CDS:1</fullName>
    </submittedName>
</protein>
<gene>
    <name evidence="1" type="ORF">RPERSI_LOCUS35735</name>
</gene>
<proteinExistence type="predicted"/>
<dbReference type="Proteomes" id="UP000789920">
    <property type="component" value="Unassembled WGS sequence"/>
</dbReference>
<reference evidence="1" key="1">
    <citation type="submission" date="2021-06" db="EMBL/GenBank/DDBJ databases">
        <authorList>
            <person name="Kallberg Y."/>
            <person name="Tangrot J."/>
            <person name="Rosling A."/>
        </authorList>
    </citation>
    <scope>NUCLEOTIDE SEQUENCE</scope>
    <source>
        <strain evidence="1">MA461A</strain>
    </source>
</reference>
<keyword evidence="2" id="KW-1185">Reference proteome</keyword>
<name>A0ACA9SZ99_9GLOM</name>